<dbReference type="EMBL" id="KZ679676">
    <property type="protein sequence ID" value="PTB58714.1"/>
    <property type="molecule type" value="Genomic_DNA"/>
</dbReference>
<evidence type="ECO:0000313" key="2">
    <source>
        <dbReference type="Proteomes" id="UP000241690"/>
    </source>
</evidence>
<evidence type="ECO:0000313" key="1">
    <source>
        <dbReference type="EMBL" id="PTB58714.1"/>
    </source>
</evidence>
<name>A0A2T4ANR0_TRIHA</name>
<organism evidence="1 2">
    <name type="scientific">Trichoderma harzianum CBS 226.95</name>
    <dbReference type="NCBI Taxonomy" id="983964"/>
    <lineage>
        <taxon>Eukaryota</taxon>
        <taxon>Fungi</taxon>
        <taxon>Dikarya</taxon>
        <taxon>Ascomycota</taxon>
        <taxon>Pezizomycotina</taxon>
        <taxon>Sordariomycetes</taxon>
        <taxon>Hypocreomycetidae</taxon>
        <taxon>Hypocreales</taxon>
        <taxon>Hypocreaceae</taxon>
        <taxon>Trichoderma</taxon>
    </lineage>
</organism>
<dbReference type="AlphaFoldDB" id="A0A2T4ANR0"/>
<reference evidence="1 2" key="1">
    <citation type="submission" date="2016-07" db="EMBL/GenBank/DDBJ databases">
        <title>Multiple horizontal gene transfer events from other fungi enriched the ability of initially mycotrophic Trichoderma (Ascomycota) to feed on dead plant biomass.</title>
        <authorList>
            <consortium name="DOE Joint Genome Institute"/>
            <person name="Aerts A."/>
            <person name="Atanasova L."/>
            <person name="Chenthamara K."/>
            <person name="Zhang J."/>
            <person name="Grujic M."/>
            <person name="Henrissat B."/>
            <person name="Kuo A."/>
            <person name="Salamov A."/>
            <person name="Lipzen A."/>
            <person name="Labutti K."/>
            <person name="Barry K."/>
            <person name="Miao Y."/>
            <person name="Rahimi M.J."/>
            <person name="Shen Q."/>
            <person name="Grigoriev I.V."/>
            <person name="Kubicek C.P."/>
            <person name="Druzhinina I.S."/>
        </authorList>
    </citation>
    <scope>NUCLEOTIDE SEQUENCE [LARGE SCALE GENOMIC DNA]</scope>
    <source>
        <strain evidence="1 2">CBS 226.95</strain>
    </source>
</reference>
<dbReference type="RefSeq" id="XP_024778391.1">
    <property type="nucleotide sequence ID" value="XM_024920710.1"/>
</dbReference>
<gene>
    <name evidence="1" type="ORF">M431DRAFT_527401</name>
</gene>
<sequence length="593" mass="64962">MPQGITLMLSLECVRSGTKYPTHVQHAAIMKAPAETSPSSISQRTGGVQTLVPNWCQIHPAQPVSHHIPLKAPKHSSSRAVVQHAMSLSILAVDEDEVLSQQPVYRLGTLLLPGAAPAYPGSFQHNLICHEGNYLTQSLRYGRLCVLSKLGKTRQYCQVSWTYLSRAKLATRQRSAGDWTLLLRQRYTPCHFDFSHQDAEPKGAGMAAANTASALMLRDTEEKRPRSGWSTRSCTKISLASHVRVHSWLGALAIRVDTHHDAEFSPRGTSTLPISATHHSSLAAITLPQRGWIGLSEPPTPPFRASVRRGALPVSGPSHTSAAACQSSILAGLPQSQTQASQPKPRLGAVAFINPFRLFRRVDLPCCFVVWSSFTTTFVSEQRSTSTAEEKQPVTYDEAPPLTISNLVADCGFTLDQVQEESGPATPTTPIQLWISSIRVPVRKSSTEQSSGRRVSLTCNPFRVLFRRWLTSGSTSKSFGRSASRHHMHVSVFCSVDGRAMHDLTNVDPLNERAARGCSISCSLSYKLSNTAKFAGYSGSAEQTNLVGGAPSKRPPNDFLLDKVLLLYEYLSGQKWKKIFLVPSVVHHQSETE</sequence>
<accession>A0A2T4ANR0</accession>
<dbReference type="Proteomes" id="UP000241690">
    <property type="component" value="Unassembled WGS sequence"/>
</dbReference>
<dbReference type="GeneID" id="36629279"/>
<keyword evidence="2" id="KW-1185">Reference proteome</keyword>
<protein>
    <submittedName>
        <fullName evidence="1">Uncharacterized protein</fullName>
    </submittedName>
</protein>
<proteinExistence type="predicted"/>